<sequence>MARQSSLASYLTDRTVTSTHIRNASKRLDEPFQTPEKSSITSSEPSSAPGSTLGTPILIDSDDEKDSTPTKQKRSSTRPSRDSSLMSSKLELHDIPVRAKHMTRVSTKEETQDITSNEDRTSGAQEDKEDARNCTQLVHARLGTIVCEKLLKSEEEGFIYVFRDPKHEGAVKIGYTRDINRRTKEHGKCDLDLSFVHVSGRVKAMKRAEQLIKADLRHLRRPWKCSACKRTHGEWFEIDEETAKARVTSWVDWINDHDPYDSQGNIKPLWRYLVEYGRKPRDELDSKNHDVRWRHWDWVLSEPLPSDLPGFQKHEKKSSSMRRRTMPSRWDDGNQIAPTHQHVVTYVDGTSIEALKTLGITQLLHAATQTTTTRGINWTLNINVQCDEHARQEETSVNGPL</sequence>
<feature type="domain" description="Bacteriophage T5 Orf172 DNA-binding" evidence="2">
    <location>
        <begin position="165"/>
        <end position="250"/>
    </location>
</feature>
<dbReference type="PANTHER" id="PTHR28094">
    <property type="entry name" value="MEIOTICALLY UP-REGULATED GENE 113 PROTEIN"/>
    <property type="match status" value="1"/>
</dbReference>
<dbReference type="Pfam" id="PF10544">
    <property type="entry name" value="T5orf172"/>
    <property type="match status" value="1"/>
</dbReference>
<feature type="region of interest" description="Disordered" evidence="1">
    <location>
        <begin position="1"/>
        <end position="131"/>
    </location>
</feature>
<organism evidence="3 4">
    <name type="scientific">Alternaria panax</name>
    <dbReference type="NCBI Taxonomy" id="48097"/>
    <lineage>
        <taxon>Eukaryota</taxon>
        <taxon>Fungi</taxon>
        <taxon>Dikarya</taxon>
        <taxon>Ascomycota</taxon>
        <taxon>Pezizomycotina</taxon>
        <taxon>Dothideomycetes</taxon>
        <taxon>Pleosporomycetidae</taxon>
        <taxon>Pleosporales</taxon>
        <taxon>Pleosporineae</taxon>
        <taxon>Pleosporaceae</taxon>
        <taxon>Alternaria</taxon>
        <taxon>Alternaria sect. Panax</taxon>
    </lineage>
</organism>
<reference evidence="3" key="1">
    <citation type="submission" date="2021-07" db="EMBL/GenBank/DDBJ databases">
        <title>Genome Resource of American Ginseng Black Spot Pathogen Alternaria panax.</title>
        <authorList>
            <person name="Qiu C."/>
            <person name="Wang W."/>
            <person name="Liu Z."/>
        </authorList>
    </citation>
    <scope>NUCLEOTIDE SEQUENCE</scope>
    <source>
        <strain evidence="3">BNCC115425</strain>
    </source>
</reference>
<evidence type="ECO:0000256" key="1">
    <source>
        <dbReference type="SAM" id="MobiDB-lite"/>
    </source>
</evidence>
<dbReference type="InterPro" id="IPR053006">
    <property type="entry name" value="Meiosis_regulatory"/>
</dbReference>
<dbReference type="Proteomes" id="UP001199106">
    <property type="component" value="Unassembled WGS sequence"/>
</dbReference>
<comment type="caution">
    <text evidence="3">The sequence shown here is derived from an EMBL/GenBank/DDBJ whole genome shotgun (WGS) entry which is preliminary data.</text>
</comment>
<dbReference type="SMART" id="SM00974">
    <property type="entry name" value="T5orf172"/>
    <property type="match status" value="1"/>
</dbReference>
<feature type="region of interest" description="Disordered" evidence="1">
    <location>
        <begin position="309"/>
        <end position="335"/>
    </location>
</feature>
<protein>
    <recommendedName>
        <fullName evidence="2">Bacteriophage T5 Orf172 DNA-binding domain-containing protein</fullName>
    </recommendedName>
</protein>
<feature type="compositionally biased region" description="Basic and acidic residues" evidence="1">
    <location>
        <begin position="106"/>
        <end position="131"/>
    </location>
</feature>
<evidence type="ECO:0000259" key="2">
    <source>
        <dbReference type="SMART" id="SM00974"/>
    </source>
</evidence>
<evidence type="ECO:0000313" key="3">
    <source>
        <dbReference type="EMBL" id="KAG9189868.1"/>
    </source>
</evidence>
<feature type="compositionally biased region" description="Polar residues" evidence="1">
    <location>
        <begin position="1"/>
        <end position="22"/>
    </location>
</feature>
<dbReference type="PANTHER" id="PTHR28094:SF1">
    <property type="entry name" value="MEIOTICALLY UP-REGULATED GENE 113 PROTEIN"/>
    <property type="match status" value="1"/>
</dbReference>
<feature type="compositionally biased region" description="Low complexity" evidence="1">
    <location>
        <begin position="34"/>
        <end position="52"/>
    </location>
</feature>
<gene>
    <name evidence="3" type="ORF">G6011_06736</name>
</gene>
<proteinExistence type="predicted"/>
<dbReference type="EMBL" id="JAANER010000005">
    <property type="protein sequence ID" value="KAG9189868.1"/>
    <property type="molecule type" value="Genomic_DNA"/>
</dbReference>
<dbReference type="AlphaFoldDB" id="A0AAD4I8A4"/>
<accession>A0AAD4I8A4</accession>
<keyword evidence="4" id="KW-1185">Reference proteome</keyword>
<dbReference type="InterPro" id="IPR018306">
    <property type="entry name" value="Phage_T5_Orf172_DNA-bd"/>
</dbReference>
<feature type="compositionally biased region" description="Basic residues" evidence="1">
    <location>
        <begin position="314"/>
        <end position="326"/>
    </location>
</feature>
<evidence type="ECO:0000313" key="4">
    <source>
        <dbReference type="Proteomes" id="UP001199106"/>
    </source>
</evidence>
<name>A0AAD4I8A4_9PLEO</name>